<dbReference type="GO" id="GO:0031267">
    <property type="term" value="F:small GTPase binding"/>
    <property type="evidence" value="ECO:0007669"/>
    <property type="project" value="TreeGrafter"/>
</dbReference>
<evidence type="ECO:0000259" key="1">
    <source>
        <dbReference type="Pfam" id="PF24520"/>
    </source>
</evidence>
<feature type="domain" description="KNTC1 first ARM-repeats" evidence="1">
    <location>
        <begin position="31"/>
        <end position="259"/>
    </location>
</feature>
<dbReference type="PANTHER" id="PTHR15688:SF1">
    <property type="entry name" value="KINETOCHORE-ASSOCIATED PROTEIN 1"/>
    <property type="match status" value="1"/>
</dbReference>
<keyword evidence="3" id="KW-1185">Reference proteome</keyword>
<accession>A0AAN7ZTJ8</accession>
<organism evidence="2 3">
    <name type="scientific">Pyrocoelia pectoralis</name>
    <dbReference type="NCBI Taxonomy" id="417401"/>
    <lineage>
        <taxon>Eukaryota</taxon>
        <taxon>Metazoa</taxon>
        <taxon>Ecdysozoa</taxon>
        <taxon>Arthropoda</taxon>
        <taxon>Hexapoda</taxon>
        <taxon>Insecta</taxon>
        <taxon>Pterygota</taxon>
        <taxon>Neoptera</taxon>
        <taxon>Endopterygota</taxon>
        <taxon>Coleoptera</taxon>
        <taxon>Polyphaga</taxon>
        <taxon>Elateriformia</taxon>
        <taxon>Elateroidea</taxon>
        <taxon>Lampyridae</taxon>
        <taxon>Lampyrinae</taxon>
        <taxon>Pyrocoelia</taxon>
    </lineage>
</organism>
<dbReference type="Proteomes" id="UP001329430">
    <property type="component" value="Chromosome 2"/>
</dbReference>
<dbReference type="GO" id="GO:1990423">
    <property type="term" value="C:RZZ complex"/>
    <property type="evidence" value="ECO:0007669"/>
    <property type="project" value="TreeGrafter"/>
</dbReference>
<dbReference type="EMBL" id="JAVRBK010000002">
    <property type="protein sequence ID" value="KAK5647811.1"/>
    <property type="molecule type" value="Genomic_DNA"/>
</dbReference>
<dbReference type="Pfam" id="PF24520">
    <property type="entry name" value="ARM_KNTC1_1st"/>
    <property type="match status" value="1"/>
</dbReference>
<dbReference type="GO" id="GO:0007094">
    <property type="term" value="P:mitotic spindle assembly checkpoint signaling"/>
    <property type="evidence" value="ECO:0007669"/>
    <property type="project" value="TreeGrafter"/>
</dbReference>
<evidence type="ECO:0000313" key="2">
    <source>
        <dbReference type="EMBL" id="KAK5647811.1"/>
    </source>
</evidence>
<proteinExistence type="predicted"/>
<dbReference type="GO" id="GO:0005737">
    <property type="term" value="C:cytoplasm"/>
    <property type="evidence" value="ECO:0007669"/>
    <property type="project" value="TreeGrafter"/>
</dbReference>
<comment type="caution">
    <text evidence="2">The sequence shown here is derived from an EMBL/GenBank/DDBJ whole genome shotgun (WGS) entry which is preliminary data.</text>
</comment>
<reference evidence="2 3" key="1">
    <citation type="journal article" date="2024" name="Insects">
        <title>An Improved Chromosome-Level Genome Assembly of the Firefly Pyrocoelia pectoralis.</title>
        <authorList>
            <person name="Fu X."/>
            <person name="Meyer-Rochow V.B."/>
            <person name="Ballantyne L."/>
            <person name="Zhu X."/>
        </authorList>
    </citation>
    <scope>NUCLEOTIDE SEQUENCE [LARGE SCALE GENOMIC DNA]</scope>
    <source>
        <strain evidence="2">XCY_ONT2</strain>
    </source>
</reference>
<dbReference type="GO" id="GO:0005828">
    <property type="term" value="C:kinetochore microtubule"/>
    <property type="evidence" value="ECO:0007669"/>
    <property type="project" value="TreeGrafter"/>
</dbReference>
<dbReference type="AlphaFoldDB" id="A0AAN7ZTJ8"/>
<dbReference type="InterPro" id="IPR055403">
    <property type="entry name" value="ARM_KNTC1_1st"/>
</dbReference>
<dbReference type="InterPro" id="IPR052802">
    <property type="entry name" value="KNTC1"/>
</dbReference>
<gene>
    <name evidence="2" type="ORF">RI129_002703</name>
</gene>
<name>A0AAN7ZTJ8_9COLE</name>
<evidence type="ECO:0000313" key="3">
    <source>
        <dbReference type="Proteomes" id="UP001329430"/>
    </source>
</evidence>
<protein>
    <recommendedName>
        <fullName evidence="1">KNTC1 first ARM-repeats domain-containing protein</fullName>
    </recommendedName>
</protein>
<dbReference type="GO" id="GO:1903394">
    <property type="term" value="P:protein localization to kinetochore involved in kinetochore assembly"/>
    <property type="evidence" value="ECO:0007669"/>
    <property type="project" value="TreeGrafter"/>
</dbReference>
<dbReference type="GO" id="GO:0000070">
    <property type="term" value="P:mitotic sister chromatid segregation"/>
    <property type="evidence" value="ECO:0007669"/>
    <property type="project" value="TreeGrafter"/>
</dbReference>
<dbReference type="PANTHER" id="PTHR15688">
    <property type="entry name" value="KINETOCHORE-ASSOCIATED PROTEIN 1"/>
    <property type="match status" value="1"/>
</dbReference>
<sequence>MYISEIREGELIKELRFQIISETAPENRLQRLLRRQKFNEAEQFAKLFSLDLTEIQRAKAQVIVDKSSCDEADITNLIEILNGIGDNEFKIACCLNTHSSCKNLNDVERILKYMNSVFLPESNWEIFGPELMFQFHTFSMLVNAGYLKNSAQDWYNFSTCDHISQMHTFLEENQIEEFKILYSRLDAVTVEKLSHTDIVKILDNVNKLPLERQLSFLNAFVPLSLTYLPSSLTTFVKWLISSVYYIEKTYFDAFPKNVLTFLDQMVVLLKLDCANQLDFQQCSLIDLDVLKELENMINTLTKLDALKREHRIVIPLHHLQQDAKTLFPGLLNAFAKNETFLTQFIEQFVQPHRDDVFGEIIKVIFNYFLEKRKICASLFVNLKFCSCPIKEISFVAQFRSLTIKLCTGETR</sequence>